<sequence>MKAEILSKLKSGFVSSCQPVDGSPMDTPSIVAAMALASELGGAAGLRIEGIDNLKEVVKVVSIPVIGIVKRDLTESPVRITPFLTDVADLSDAGATIIAFDGTGRVRPNDIKSLIAAIHACDCLAMADCSNVEDAQTCFELGADIIGTTLSGYCGGETPKEPDFDFIKSLANTDMFVMAEGRFNSPELAAQAIISGADCVTIGSAITRIEYICEWFNESISEARIVRESLY</sequence>
<comment type="function">
    <text evidence="2 6">Converts N-acetylmannosamine-6-phosphate (ManNAc-6-P) to N-acetylglucosamine-6-phosphate (GlcNAc-6-P).</text>
</comment>
<dbReference type="EMBL" id="QVMU01000001">
    <property type="protein sequence ID" value="RJX75125.1"/>
    <property type="molecule type" value="Genomic_DNA"/>
</dbReference>
<comment type="pathway">
    <text evidence="3 6">Amino-sugar metabolism; N-acetylneuraminate degradation; D-fructose 6-phosphate from N-acetylneuraminate: step 3/5.</text>
</comment>
<dbReference type="CDD" id="cd04729">
    <property type="entry name" value="NanE"/>
    <property type="match status" value="1"/>
</dbReference>
<evidence type="ECO:0000256" key="1">
    <source>
        <dbReference type="ARBA" id="ARBA00000056"/>
    </source>
</evidence>
<dbReference type="HAMAP" id="MF_01235">
    <property type="entry name" value="ManNAc6P_epimer"/>
    <property type="match status" value="1"/>
</dbReference>
<evidence type="ECO:0000256" key="5">
    <source>
        <dbReference type="ARBA" id="ARBA00023277"/>
    </source>
</evidence>
<evidence type="ECO:0000256" key="3">
    <source>
        <dbReference type="ARBA" id="ARBA00005081"/>
    </source>
</evidence>
<keyword evidence="5 6" id="KW-0119">Carbohydrate metabolism</keyword>
<dbReference type="SUPFAM" id="SSF51366">
    <property type="entry name" value="Ribulose-phoshate binding barrel"/>
    <property type="match status" value="1"/>
</dbReference>
<dbReference type="RefSeq" id="WP_120028881.1">
    <property type="nucleotide sequence ID" value="NZ_QVMU01000001.1"/>
</dbReference>
<dbReference type="GO" id="GO:0019262">
    <property type="term" value="P:N-acetylneuraminate catabolic process"/>
    <property type="evidence" value="ECO:0007669"/>
    <property type="project" value="UniProtKB-UniRule"/>
</dbReference>
<dbReference type="NCBIfam" id="NF002231">
    <property type="entry name" value="PRK01130.1"/>
    <property type="match status" value="1"/>
</dbReference>
<organism evidence="7 8">
    <name type="scientific">Vibrio sinensis</name>
    <dbReference type="NCBI Taxonomy" id="2302434"/>
    <lineage>
        <taxon>Bacteria</taxon>
        <taxon>Pseudomonadati</taxon>
        <taxon>Pseudomonadota</taxon>
        <taxon>Gammaproteobacteria</taxon>
        <taxon>Vibrionales</taxon>
        <taxon>Vibrionaceae</taxon>
        <taxon>Vibrio</taxon>
    </lineage>
</organism>
<dbReference type="Pfam" id="PF04131">
    <property type="entry name" value="NanE"/>
    <property type="match status" value="1"/>
</dbReference>
<comment type="catalytic activity">
    <reaction evidence="1 6">
        <text>an N-acyl-D-glucosamine 6-phosphate = an N-acyl-D-mannosamine 6-phosphate</text>
        <dbReference type="Rhea" id="RHEA:23932"/>
        <dbReference type="ChEBI" id="CHEBI:57599"/>
        <dbReference type="ChEBI" id="CHEBI:57666"/>
        <dbReference type="EC" id="5.1.3.9"/>
    </reaction>
</comment>
<evidence type="ECO:0000313" key="7">
    <source>
        <dbReference type="EMBL" id="RJX75125.1"/>
    </source>
</evidence>
<protein>
    <recommendedName>
        <fullName evidence="6">Putative N-acetylmannosamine-6-phosphate 2-epimerase</fullName>
        <ecNumber evidence="6">5.1.3.9</ecNumber>
    </recommendedName>
    <alternativeName>
        <fullName evidence="6">ManNAc-6-P epimerase</fullName>
    </alternativeName>
</protein>
<comment type="similarity">
    <text evidence="6">Belongs to the NanE family.</text>
</comment>
<keyword evidence="4 6" id="KW-0413">Isomerase</keyword>
<dbReference type="EC" id="5.1.3.9" evidence="6"/>
<dbReference type="InterPro" id="IPR007260">
    <property type="entry name" value="NanE"/>
</dbReference>
<dbReference type="GO" id="GO:0047465">
    <property type="term" value="F:N-acylglucosamine-6-phosphate 2-epimerase activity"/>
    <property type="evidence" value="ECO:0007669"/>
    <property type="project" value="UniProtKB-EC"/>
</dbReference>
<dbReference type="AlphaFoldDB" id="A0A3A6QQT5"/>
<dbReference type="GO" id="GO:0005975">
    <property type="term" value="P:carbohydrate metabolic process"/>
    <property type="evidence" value="ECO:0007669"/>
    <property type="project" value="UniProtKB-UniRule"/>
</dbReference>
<dbReference type="FunFam" id="3.20.20.70:FF:000035">
    <property type="entry name" value="Putative N-acetylmannosamine-6-phosphate 2-epimerase"/>
    <property type="match status" value="1"/>
</dbReference>
<dbReference type="PANTHER" id="PTHR36204">
    <property type="entry name" value="N-ACETYLMANNOSAMINE-6-PHOSPHATE 2-EPIMERASE-RELATED"/>
    <property type="match status" value="1"/>
</dbReference>
<dbReference type="PANTHER" id="PTHR36204:SF1">
    <property type="entry name" value="N-ACETYLMANNOSAMINE-6-PHOSPHATE 2-EPIMERASE-RELATED"/>
    <property type="match status" value="1"/>
</dbReference>
<gene>
    <name evidence="6" type="primary">nanE</name>
    <name evidence="7" type="ORF">DZ860_00095</name>
</gene>
<dbReference type="Proteomes" id="UP000273252">
    <property type="component" value="Unassembled WGS sequence"/>
</dbReference>
<dbReference type="InterPro" id="IPR013785">
    <property type="entry name" value="Aldolase_TIM"/>
</dbReference>
<evidence type="ECO:0000313" key="8">
    <source>
        <dbReference type="Proteomes" id="UP000273252"/>
    </source>
</evidence>
<dbReference type="Gene3D" id="3.20.20.70">
    <property type="entry name" value="Aldolase class I"/>
    <property type="match status" value="1"/>
</dbReference>
<dbReference type="InterPro" id="IPR011060">
    <property type="entry name" value="RibuloseP-bd_barrel"/>
</dbReference>
<proteinExistence type="inferred from homology"/>
<evidence type="ECO:0000256" key="6">
    <source>
        <dbReference type="HAMAP-Rule" id="MF_01235"/>
    </source>
</evidence>
<evidence type="ECO:0000256" key="4">
    <source>
        <dbReference type="ARBA" id="ARBA00023235"/>
    </source>
</evidence>
<dbReference type="OrthoDB" id="9810372at2"/>
<dbReference type="UniPathway" id="UPA00629">
    <property type="reaction ID" value="UER00682"/>
</dbReference>
<comment type="caution">
    <text evidence="7">The sequence shown here is derived from an EMBL/GenBank/DDBJ whole genome shotgun (WGS) entry which is preliminary data.</text>
</comment>
<reference evidence="7 8" key="1">
    <citation type="submission" date="2018-08" db="EMBL/GenBank/DDBJ databases">
        <title>Vibrio isolated from the Eastern China Marginal Seas.</title>
        <authorList>
            <person name="Li Y."/>
        </authorList>
    </citation>
    <scope>NUCLEOTIDE SEQUENCE [LARGE SCALE GENOMIC DNA]</scope>
    <source>
        <strain evidence="7 8">BEI233</strain>
    </source>
</reference>
<name>A0A3A6QQT5_9VIBR</name>
<dbReference type="GO" id="GO:0005829">
    <property type="term" value="C:cytosol"/>
    <property type="evidence" value="ECO:0007669"/>
    <property type="project" value="TreeGrafter"/>
</dbReference>
<accession>A0A3A6QQT5</accession>
<evidence type="ECO:0000256" key="2">
    <source>
        <dbReference type="ARBA" id="ARBA00002147"/>
    </source>
</evidence>
<keyword evidence="8" id="KW-1185">Reference proteome</keyword>
<dbReference type="GO" id="GO:0006053">
    <property type="term" value="P:N-acetylmannosamine catabolic process"/>
    <property type="evidence" value="ECO:0007669"/>
    <property type="project" value="TreeGrafter"/>
</dbReference>